<dbReference type="PANTHER" id="PTHR37984">
    <property type="entry name" value="PROTEIN CBG26694"/>
    <property type="match status" value="1"/>
</dbReference>
<name>A0AAV4HXX3_9GAST</name>
<gene>
    <name evidence="2" type="ORF">ElyMa_006454300</name>
</gene>
<dbReference type="CDD" id="cd01647">
    <property type="entry name" value="RT_LTR"/>
    <property type="match status" value="1"/>
</dbReference>
<organism evidence="2 3">
    <name type="scientific">Elysia marginata</name>
    <dbReference type="NCBI Taxonomy" id="1093978"/>
    <lineage>
        <taxon>Eukaryota</taxon>
        <taxon>Metazoa</taxon>
        <taxon>Spiralia</taxon>
        <taxon>Lophotrochozoa</taxon>
        <taxon>Mollusca</taxon>
        <taxon>Gastropoda</taxon>
        <taxon>Heterobranchia</taxon>
        <taxon>Euthyneura</taxon>
        <taxon>Panpulmonata</taxon>
        <taxon>Sacoglossa</taxon>
        <taxon>Placobranchoidea</taxon>
        <taxon>Plakobranchidae</taxon>
        <taxon>Elysia</taxon>
    </lineage>
</organism>
<dbReference type="PANTHER" id="PTHR37984:SF5">
    <property type="entry name" value="PROTEIN NYNRIN-LIKE"/>
    <property type="match status" value="1"/>
</dbReference>
<sequence length="408" mass="46995">MASNLFGSLEPFDTTTPFLEYKERLDFYFEANEVTTDAKKRVIFLTVVSQYTFRTIKDLCFPDRPKDKTYDELCTMLLTQFNPTPPKFVQRKKFEERSRAPLETIQNHVVALKKLSEHCQFGSTLQDRLLDRFVMGVNDEVIQRKLLLEDNLDLEKAIKIAQSSVESKQGAKTFESSPAPVTLVKKHHGNSVGHHTKHKTCMRCVPKSDGSLRICGDYKTTLNKEVKRDEHPLPRIEELPAKLEGGEKFSSIDFSHAYTQLCLDEESQNLTTINTHCGLFKYKRLPYGISACPEIWQRTIESIFGNIPSTVGYFDNMFITGPDTATHLKTLETIFKRCKEKGLTLKRQKCEFLLDEVDFLGYRLNKEGLLPQPEKIRAIKQAPEPKNVHELKAYLGMMNYYSQFIKNL</sequence>
<keyword evidence="3" id="KW-1185">Reference proteome</keyword>
<dbReference type="InterPro" id="IPR050951">
    <property type="entry name" value="Retrovirus_Pol_polyprotein"/>
</dbReference>
<dbReference type="InterPro" id="IPR000477">
    <property type="entry name" value="RT_dom"/>
</dbReference>
<evidence type="ECO:0000259" key="1">
    <source>
        <dbReference type="PROSITE" id="PS50878"/>
    </source>
</evidence>
<evidence type="ECO:0000313" key="2">
    <source>
        <dbReference type="EMBL" id="GFS02824.1"/>
    </source>
</evidence>
<proteinExistence type="predicted"/>
<protein>
    <submittedName>
        <fullName evidence="2">Polyprotein</fullName>
    </submittedName>
</protein>
<dbReference type="Pfam" id="PF00078">
    <property type="entry name" value="RVT_1"/>
    <property type="match status" value="1"/>
</dbReference>
<feature type="domain" description="Reverse transcriptase" evidence="1">
    <location>
        <begin position="186"/>
        <end position="364"/>
    </location>
</feature>
<dbReference type="PROSITE" id="PS50878">
    <property type="entry name" value="RT_POL"/>
    <property type="match status" value="1"/>
</dbReference>
<dbReference type="EMBL" id="BMAT01012964">
    <property type="protein sequence ID" value="GFS02824.1"/>
    <property type="molecule type" value="Genomic_DNA"/>
</dbReference>
<accession>A0AAV4HXX3</accession>
<comment type="caution">
    <text evidence="2">The sequence shown here is derived from an EMBL/GenBank/DDBJ whole genome shotgun (WGS) entry which is preliminary data.</text>
</comment>
<dbReference type="Proteomes" id="UP000762676">
    <property type="component" value="Unassembled WGS sequence"/>
</dbReference>
<reference evidence="2 3" key="1">
    <citation type="journal article" date="2021" name="Elife">
        <title>Chloroplast acquisition without the gene transfer in kleptoplastic sea slugs, Plakobranchus ocellatus.</title>
        <authorList>
            <person name="Maeda T."/>
            <person name="Takahashi S."/>
            <person name="Yoshida T."/>
            <person name="Shimamura S."/>
            <person name="Takaki Y."/>
            <person name="Nagai Y."/>
            <person name="Toyoda A."/>
            <person name="Suzuki Y."/>
            <person name="Arimoto A."/>
            <person name="Ishii H."/>
            <person name="Satoh N."/>
            <person name="Nishiyama T."/>
            <person name="Hasebe M."/>
            <person name="Maruyama T."/>
            <person name="Minagawa J."/>
            <person name="Obokata J."/>
            <person name="Shigenobu S."/>
        </authorList>
    </citation>
    <scope>NUCLEOTIDE SEQUENCE [LARGE SCALE GENOMIC DNA]</scope>
</reference>
<dbReference type="Gene3D" id="3.30.70.270">
    <property type="match status" value="2"/>
</dbReference>
<dbReference type="InterPro" id="IPR043128">
    <property type="entry name" value="Rev_trsase/Diguanyl_cyclase"/>
</dbReference>
<dbReference type="AlphaFoldDB" id="A0AAV4HXX3"/>
<dbReference type="SUPFAM" id="SSF56672">
    <property type="entry name" value="DNA/RNA polymerases"/>
    <property type="match status" value="1"/>
</dbReference>
<evidence type="ECO:0000313" key="3">
    <source>
        <dbReference type="Proteomes" id="UP000762676"/>
    </source>
</evidence>
<dbReference type="InterPro" id="IPR043502">
    <property type="entry name" value="DNA/RNA_pol_sf"/>
</dbReference>